<dbReference type="Proteomes" id="UP000008748">
    <property type="component" value="Unassembled WGS sequence"/>
</dbReference>
<name>J0PVD0_9HYPH</name>
<dbReference type="PATRIC" id="fig|1094552.3.peg.1805"/>
<comment type="caution">
    <text evidence="1">The sequence shown here is derived from an EMBL/GenBank/DDBJ whole genome shotgun (WGS) entry which is preliminary data.</text>
</comment>
<gene>
    <name evidence="1" type="ORF">ME7_01609</name>
</gene>
<dbReference type="AlphaFoldDB" id="J0PVD0"/>
<evidence type="ECO:0000313" key="1">
    <source>
        <dbReference type="EMBL" id="EJF74094.1"/>
    </source>
</evidence>
<protein>
    <submittedName>
        <fullName evidence="1">Uncharacterized protein</fullName>
    </submittedName>
</protein>
<evidence type="ECO:0000313" key="2">
    <source>
        <dbReference type="Proteomes" id="UP000008748"/>
    </source>
</evidence>
<dbReference type="EMBL" id="AIMC01000052">
    <property type="protein sequence ID" value="EJF74094.1"/>
    <property type="molecule type" value="Genomic_DNA"/>
</dbReference>
<accession>J0PVD0</accession>
<sequence length="58" mass="6596">MCKKYELTLQSKKIKHALSRNTIVLYRICALKDFDDVKAGHLGGFIEKESNLSHEGNC</sequence>
<keyword evidence="2" id="KW-1185">Reference proteome</keyword>
<proteinExistence type="predicted"/>
<dbReference type="HOGENOM" id="CLU_063479_5_1_5"/>
<organism evidence="1 2">
    <name type="scientific">Bartonella birtlesii LL-WM9</name>
    <dbReference type="NCBI Taxonomy" id="1094552"/>
    <lineage>
        <taxon>Bacteria</taxon>
        <taxon>Pseudomonadati</taxon>
        <taxon>Pseudomonadota</taxon>
        <taxon>Alphaproteobacteria</taxon>
        <taxon>Hyphomicrobiales</taxon>
        <taxon>Bartonellaceae</taxon>
        <taxon>Bartonella</taxon>
    </lineage>
</organism>
<reference evidence="1 2" key="1">
    <citation type="submission" date="2012-03" db="EMBL/GenBank/DDBJ databases">
        <title>The Genome Sequence of Bartonella birtlesii LL-WM9.</title>
        <authorList>
            <consortium name="The Broad Institute Genome Sequencing Platform"/>
            <consortium name="The Broad Institute Genome Sequencing Center for Infectious Disease"/>
            <person name="Feldgarden M."/>
            <person name="Kirby J."/>
            <person name="Kosoy M."/>
            <person name="Birtles R."/>
            <person name="Probert W.S."/>
            <person name="Chiaraviglio L."/>
            <person name="Young S.K."/>
            <person name="Zeng Q."/>
            <person name="Gargeya S."/>
            <person name="Fitzgerald M."/>
            <person name="Haas B."/>
            <person name="Abouelleil A."/>
            <person name="Alvarado L."/>
            <person name="Arachchi H.M."/>
            <person name="Berlin A."/>
            <person name="Chapman S.B."/>
            <person name="Gearin G."/>
            <person name="Goldberg J."/>
            <person name="Griggs A."/>
            <person name="Gujja S."/>
            <person name="Hansen M."/>
            <person name="Heiman D."/>
            <person name="Howarth C."/>
            <person name="Larimer J."/>
            <person name="Lui A."/>
            <person name="MacDonald P.J.P."/>
            <person name="McCowen C."/>
            <person name="Montmayeur A."/>
            <person name="Murphy C."/>
            <person name="Neiman D."/>
            <person name="Pearson M."/>
            <person name="Priest M."/>
            <person name="Roberts A."/>
            <person name="Saif S."/>
            <person name="Shea T."/>
            <person name="Sisk P."/>
            <person name="Stolte C."/>
            <person name="Sykes S."/>
            <person name="Wortman J."/>
            <person name="Nusbaum C."/>
            <person name="Birren B."/>
        </authorList>
    </citation>
    <scope>NUCLEOTIDE SEQUENCE [LARGE SCALE GENOMIC DNA]</scope>
    <source>
        <strain evidence="1 2">LL-WM9</strain>
    </source>
</reference>